<evidence type="ECO:0000256" key="4">
    <source>
        <dbReference type="ARBA" id="ARBA00022692"/>
    </source>
</evidence>
<dbReference type="RefSeq" id="WP_281469465.1">
    <property type="nucleotide sequence ID" value="NZ_CP124535.1"/>
</dbReference>
<keyword evidence="8 9" id="KW-0472">Membrane</keyword>
<keyword evidence="4 9" id="KW-0812">Transmembrane</keyword>
<dbReference type="EMBL" id="CP124535">
    <property type="protein sequence ID" value="WGV17841.1"/>
    <property type="molecule type" value="Genomic_DNA"/>
</dbReference>
<dbReference type="Pfam" id="PF12911">
    <property type="entry name" value="OppC_N"/>
    <property type="match status" value="1"/>
</dbReference>
<feature type="transmembrane region" description="Helical" evidence="9">
    <location>
        <begin position="203"/>
        <end position="228"/>
    </location>
</feature>
<proteinExistence type="inferred from homology"/>
<feature type="transmembrane region" description="Helical" evidence="9">
    <location>
        <begin position="131"/>
        <end position="155"/>
    </location>
</feature>
<evidence type="ECO:0000259" key="10">
    <source>
        <dbReference type="PROSITE" id="PS50928"/>
    </source>
</evidence>
<evidence type="ECO:0000256" key="8">
    <source>
        <dbReference type="ARBA" id="ARBA00023136"/>
    </source>
</evidence>
<evidence type="ECO:0000256" key="7">
    <source>
        <dbReference type="ARBA" id="ARBA00022989"/>
    </source>
</evidence>
<keyword evidence="5" id="KW-0571">Peptide transport</keyword>
<dbReference type="InterPro" id="IPR025966">
    <property type="entry name" value="OppC_N"/>
</dbReference>
<organism evidence="11 12">
    <name type="scientific">Fuscovulum ytuae</name>
    <dbReference type="NCBI Taxonomy" id="3042299"/>
    <lineage>
        <taxon>Bacteria</taxon>
        <taxon>Pseudomonadati</taxon>
        <taxon>Pseudomonadota</taxon>
        <taxon>Alphaproteobacteria</taxon>
        <taxon>Rhodobacterales</taxon>
        <taxon>Paracoccaceae</taxon>
        <taxon>Fuscovulum</taxon>
    </lineage>
</organism>
<dbReference type="CDD" id="cd06261">
    <property type="entry name" value="TM_PBP2"/>
    <property type="match status" value="1"/>
</dbReference>
<reference evidence="11 12" key="1">
    <citation type="submission" date="2023-04" db="EMBL/GenBank/DDBJ databases">
        <title>YMD61, complete Genome.</title>
        <authorList>
            <person name="Zhang J."/>
        </authorList>
    </citation>
    <scope>NUCLEOTIDE SEQUENCE [LARGE SCALE GENOMIC DNA]</scope>
    <source>
        <strain evidence="11 12">YMD61</strain>
    </source>
</reference>
<dbReference type="Proteomes" id="UP001230978">
    <property type="component" value="Chromosome"/>
</dbReference>
<gene>
    <name evidence="11" type="ORF">QF092_08715</name>
</gene>
<keyword evidence="2 9" id="KW-0813">Transport</keyword>
<feature type="transmembrane region" description="Helical" evidence="9">
    <location>
        <begin position="249"/>
        <end position="270"/>
    </location>
</feature>
<feature type="transmembrane region" description="Helical" evidence="9">
    <location>
        <begin position="16"/>
        <end position="37"/>
    </location>
</feature>
<dbReference type="Pfam" id="PF00528">
    <property type="entry name" value="BPD_transp_1"/>
    <property type="match status" value="1"/>
</dbReference>
<evidence type="ECO:0000256" key="5">
    <source>
        <dbReference type="ARBA" id="ARBA00022856"/>
    </source>
</evidence>
<dbReference type="InterPro" id="IPR050366">
    <property type="entry name" value="BP-dependent_transpt_permease"/>
</dbReference>
<dbReference type="SUPFAM" id="SSF161098">
    <property type="entry name" value="MetI-like"/>
    <property type="match status" value="1"/>
</dbReference>
<evidence type="ECO:0000256" key="1">
    <source>
        <dbReference type="ARBA" id="ARBA00004651"/>
    </source>
</evidence>
<evidence type="ECO:0000256" key="2">
    <source>
        <dbReference type="ARBA" id="ARBA00022448"/>
    </source>
</evidence>
<name>A0ABY8QCQ8_9RHOB</name>
<comment type="similarity">
    <text evidence="9">Belongs to the binding-protein-dependent transport system permease family.</text>
</comment>
<feature type="transmembrane region" description="Helical" evidence="9">
    <location>
        <begin position="84"/>
        <end position="110"/>
    </location>
</feature>
<evidence type="ECO:0000256" key="3">
    <source>
        <dbReference type="ARBA" id="ARBA00022475"/>
    </source>
</evidence>
<protein>
    <submittedName>
        <fullName evidence="11">ABC transporter permease</fullName>
    </submittedName>
</protein>
<keyword evidence="3" id="KW-1003">Cell membrane</keyword>
<dbReference type="Gene3D" id="1.10.3720.10">
    <property type="entry name" value="MetI-like"/>
    <property type="match status" value="1"/>
</dbReference>
<keyword evidence="12" id="KW-1185">Reference proteome</keyword>
<accession>A0ABY8QCQ8</accession>
<dbReference type="InterPro" id="IPR000515">
    <property type="entry name" value="MetI-like"/>
</dbReference>
<evidence type="ECO:0000313" key="12">
    <source>
        <dbReference type="Proteomes" id="UP001230978"/>
    </source>
</evidence>
<dbReference type="PANTHER" id="PTHR43386">
    <property type="entry name" value="OLIGOPEPTIDE TRANSPORT SYSTEM PERMEASE PROTEIN APPC"/>
    <property type="match status" value="1"/>
</dbReference>
<dbReference type="PANTHER" id="PTHR43386:SF1">
    <property type="entry name" value="D,D-DIPEPTIDE TRANSPORT SYSTEM PERMEASE PROTEIN DDPC-RELATED"/>
    <property type="match status" value="1"/>
</dbReference>
<feature type="domain" description="ABC transmembrane type-1" evidence="10">
    <location>
        <begin position="82"/>
        <end position="271"/>
    </location>
</feature>
<dbReference type="InterPro" id="IPR035906">
    <property type="entry name" value="MetI-like_sf"/>
</dbReference>
<dbReference type="PROSITE" id="PS50928">
    <property type="entry name" value="ABC_TM1"/>
    <property type="match status" value="1"/>
</dbReference>
<evidence type="ECO:0000256" key="9">
    <source>
        <dbReference type="RuleBase" id="RU363032"/>
    </source>
</evidence>
<evidence type="ECO:0000313" key="11">
    <source>
        <dbReference type="EMBL" id="WGV17841.1"/>
    </source>
</evidence>
<keyword evidence="6" id="KW-0653">Protein transport</keyword>
<keyword evidence="7 9" id="KW-1133">Transmembrane helix</keyword>
<sequence length="283" mass="30776">MLDGRSLIRRRTGLRLWLSGGWLAFLCLAALLAPWIAPKDPLAQDLFLGRLPPFWMAGAEPGYWLGTDSLGRDVLSRIIHGARVALAVALTAGVITCLIGATLGLLAGFLRGWVDMVISRLIDIWMAFPPVLFSILLIAVLGPGLVSIIIAIVVIDWTRFARVVRAEAMAQGAMDYVASARVAGRGRIGIMLREILPNVLPTIGVLLTLEMGIAVIVEAILSFVNLSISTDDPTWGGMISEGRTSIHQAWWVLVFPLITLFLTVLSFSQLGEGLKDRFDPVLR</sequence>
<evidence type="ECO:0000256" key="6">
    <source>
        <dbReference type="ARBA" id="ARBA00022927"/>
    </source>
</evidence>
<comment type="subcellular location">
    <subcellularLocation>
        <location evidence="1 9">Cell membrane</location>
        <topology evidence="1 9">Multi-pass membrane protein</topology>
    </subcellularLocation>
</comment>